<reference evidence="1 2" key="1">
    <citation type="journal article" date="2015" name="Nature">
        <title>rRNA introns, odd ribosomes, and small enigmatic genomes across a large radiation of phyla.</title>
        <authorList>
            <person name="Brown C.T."/>
            <person name="Hug L.A."/>
            <person name="Thomas B.C."/>
            <person name="Sharon I."/>
            <person name="Castelle C.J."/>
            <person name="Singh A."/>
            <person name="Wilkins M.J."/>
            <person name="Williams K.H."/>
            <person name="Banfield J.F."/>
        </authorList>
    </citation>
    <scope>NUCLEOTIDE SEQUENCE [LARGE SCALE GENOMIC DNA]</scope>
</reference>
<dbReference type="Proteomes" id="UP000034224">
    <property type="component" value="Unassembled WGS sequence"/>
</dbReference>
<comment type="caution">
    <text evidence="1">The sequence shown here is derived from an EMBL/GenBank/DDBJ whole genome shotgun (WGS) entry which is preliminary data.</text>
</comment>
<gene>
    <name evidence="1" type="ORF">UY55_C0009G0003</name>
</gene>
<sequence>MTGSSKFKKILVLGIFPVLIFAGAFLFFGNEAQADVFLWGAPLIGSAVSGGDVTLIFNIEMPPRTGDVVILFGGHGCDGVCTAIGPITSGYTLATSTNGADVQVGVWYKVMEATPDLTVQGEGGGDGGDAVAYGA</sequence>
<organism evidence="1 2">
    <name type="scientific">Candidatus Jorgensenbacteria bacterium GW2011_GWB1_50_10</name>
    <dbReference type="NCBI Taxonomy" id="1618665"/>
    <lineage>
        <taxon>Bacteria</taxon>
        <taxon>Candidatus Joergenseniibacteriota</taxon>
    </lineage>
</organism>
<dbReference type="AlphaFoldDB" id="A0A0G1W6V6"/>
<name>A0A0G1W6V6_9BACT</name>
<feature type="non-terminal residue" evidence="1">
    <location>
        <position position="135"/>
    </location>
</feature>
<evidence type="ECO:0000313" key="2">
    <source>
        <dbReference type="Proteomes" id="UP000034224"/>
    </source>
</evidence>
<evidence type="ECO:0000313" key="1">
    <source>
        <dbReference type="EMBL" id="KKW14458.1"/>
    </source>
</evidence>
<proteinExistence type="predicted"/>
<protein>
    <submittedName>
        <fullName evidence="1">Uncharacterized protein</fullName>
    </submittedName>
</protein>
<accession>A0A0G1W6V6</accession>
<dbReference type="EMBL" id="LCQK01000009">
    <property type="protein sequence ID" value="KKW14458.1"/>
    <property type="molecule type" value="Genomic_DNA"/>
</dbReference>